<dbReference type="STRING" id="206665.SAMN04488516_102253"/>
<organism evidence="1 2">
    <name type="scientific">Desulfonauticus submarinus</name>
    <dbReference type="NCBI Taxonomy" id="206665"/>
    <lineage>
        <taxon>Bacteria</taxon>
        <taxon>Pseudomonadati</taxon>
        <taxon>Thermodesulfobacteriota</taxon>
        <taxon>Desulfovibrionia</taxon>
        <taxon>Desulfovibrionales</taxon>
        <taxon>Desulfonauticaceae</taxon>
        <taxon>Desulfonauticus</taxon>
    </lineage>
</organism>
<dbReference type="Gene3D" id="2.30.30.830">
    <property type="match status" value="1"/>
</dbReference>
<evidence type="ECO:0000313" key="2">
    <source>
        <dbReference type="Proteomes" id="UP000199602"/>
    </source>
</evidence>
<dbReference type="EMBL" id="FNIN01000002">
    <property type="protein sequence ID" value="SDN47820.1"/>
    <property type="molecule type" value="Genomic_DNA"/>
</dbReference>
<accession>A0A1H0BQ95</accession>
<sequence>MNLLWSNVGFTKTTPKVEKQLEEEGEKFIKTLSSLPKWLRPSDYRYTTKGKPDPFVPFINKVVSTSKKRKKAGLTPLEKIEVTQLRVVGILWDPDHPDRARAMVELPDGKGFILKPGLVVGRNDGKVVKITPDNVIVEEEVVDIFGELKKKQVVLKLHPKKGEE</sequence>
<proteinExistence type="predicted"/>
<protein>
    <submittedName>
        <fullName evidence="1">Type IV pilus assembly protein PilP</fullName>
    </submittedName>
</protein>
<dbReference type="AlphaFoldDB" id="A0A1H0BQ95"/>
<dbReference type="Pfam" id="PF04351">
    <property type="entry name" value="PilP"/>
    <property type="match status" value="1"/>
</dbReference>
<gene>
    <name evidence="1" type="ORF">SAMN04488516_102253</name>
</gene>
<dbReference type="InterPro" id="IPR007446">
    <property type="entry name" value="PilP"/>
</dbReference>
<keyword evidence="2" id="KW-1185">Reference proteome</keyword>
<evidence type="ECO:0000313" key="1">
    <source>
        <dbReference type="EMBL" id="SDN47820.1"/>
    </source>
</evidence>
<reference evidence="1 2" key="1">
    <citation type="submission" date="2016-10" db="EMBL/GenBank/DDBJ databases">
        <authorList>
            <person name="de Groot N.N."/>
        </authorList>
    </citation>
    <scope>NUCLEOTIDE SEQUENCE [LARGE SCALE GENOMIC DNA]</scope>
    <source>
        <strain evidence="1 2">DSM 15269</strain>
    </source>
</reference>
<name>A0A1H0BQ95_9BACT</name>
<dbReference type="Proteomes" id="UP000199602">
    <property type="component" value="Unassembled WGS sequence"/>
</dbReference>